<reference evidence="8" key="1">
    <citation type="submission" date="2012-12" db="EMBL/GenBank/DDBJ databases">
        <authorList>
            <person name="Hellsten U."/>
            <person name="Grimwood J."/>
            <person name="Chapman J.A."/>
            <person name="Shapiro H."/>
            <person name="Aerts A."/>
            <person name="Otillar R.P."/>
            <person name="Terry A.Y."/>
            <person name="Boore J.L."/>
            <person name="Simakov O."/>
            <person name="Marletaz F."/>
            <person name="Cho S.-J."/>
            <person name="Edsinger-Gonzales E."/>
            <person name="Havlak P."/>
            <person name="Kuo D.-H."/>
            <person name="Larsson T."/>
            <person name="Lv J."/>
            <person name="Arendt D."/>
            <person name="Savage R."/>
            <person name="Osoegawa K."/>
            <person name="de Jong P."/>
            <person name="Lindberg D.R."/>
            <person name="Seaver E.C."/>
            <person name="Weisblat D.A."/>
            <person name="Putnam N.H."/>
            <person name="Grigoriev I.V."/>
            <person name="Rokhsar D.S."/>
        </authorList>
    </citation>
    <scope>NUCLEOTIDE SEQUENCE</scope>
</reference>
<dbReference type="PANTHER" id="PTHR23167">
    <property type="entry name" value="CALPONIN HOMOLOGY DOMAIN-CONTAINING PROTEIN DDB_G0272472-RELATED"/>
    <property type="match status" value="1"/>
</dbReference>
<dbReference type="Proteomes" id="UP000015101">
    <property type="component" value="Unassembled WGS sequence"/>
</dbReference>
<dbReference type="InterPro" id="IPR036872">
    <property type="entry name" value="CH_dom_sf"/>
</dbReference>
<dbReference type="EMBL" id="KB095905">
    <property type="protein sequence ID" value="ESO09906.1"/>
    <property type="molecule type" value="Genomic_DNA"/>
</dbReference>
<dbReference type="AlphaFoldDB" id="T1EIF7"/>
<keyword evidence="8" id="KW-1185">Reference proteome</keyword>
<proteinExistence type="predicted"/>
<dbReference type="GeneID" id="20196357"/>
<dbReference type="CTD" id="20196357"/>
<dbReference type="STRING" id="6412.T1EIF7"/>
<dbReference type="EMBL" id="AMQM01002834">
    <property type="status" value="NOT_ANNOTATED_CDS"/>
    <property type="molecule type" value="Genomic_DNA"/>
</dbReference>
<dbReference type="InParanoid" id="T1EIF7"/>
<dbReference type="PANTHER" id="PTHR23167:SF46">
    <property type="entry name" value="EPS15 HOMOLOGY DOMAIN CONTAINING PROTEIN-BINDING PROTEIN 1, ISOFORM F"/>
    <property type="match status" value="1"/>
</dbReference>
<evidence type="ECO:0000256" key="1">
    <source>
        <dbReference type="ARBA" id="ARBA00004177"/>
    </source>
</evidence>
<evidence type="ECO:0000313" key="7">
    <source>
        <dbReference type="EnsemblMetazoa" id="HelroP136779"/>
    </source>
</evidence>
<protein>
    <recommendedName>
        <fullName evidence="5">Calponin-homology (CH) domain-containing protein</fullName>
    </recommendedName>
</protein>
<dbReference type="InterPro" id="IPR001715">
    <property type="entry name" value="CH_dom"/>
</dbReference>
<dbReference type="RefSeq" id="XP_009011720.1">
    <property type="nucleotide sequence ID" value="XM_009013472.1"/>
</dbReference>
<dbReference type="Gene3D" id="1.10.418.10">
    <property type="entry name" value="Calponin-like domain"/>
    <property type="match status" value="1"/>
</dbReference>
<organism evidence="7 8">
    <name type="scientific">Helobdella robusta</name>
    <name type="common">Californian leech</name>
    <dbReference type="NCBI Taxonomy" id="6412"/>
    <lineage>
        <taxon>Eukaryota</taxon>
        <taxon>Metazoa</taxon>
        <taxon>Spiralia</taxon>
        <taxon>Lophotrochozoa</taxon>
        <taxon>Annelida</taxon>
        <taxon>Clitellata</taxon>
        <taxon>Hirudinea</taxon>
        <taxon>Rhynchobdellida</taxon>
        <taxon>Glossiphoniidae</taxon>
        <taxon>Helobdella</taxon>
    </lineage>
</organism>
<gene>
    <name evidence="7" type="primary">20196357</name>
    <name evidence="6" type="ORF">HELRODRAFT_136779</name>
</gene>
<accession>T1EIF7</accession>
<dbReference type="SUPFAM" id="SSF47576">
    <property type="entry name" value="Calponin-homology domain, CH-domain"/>
    <property type="match status" value="1"/>
</dbReference>
<reference evidence="7" key="3">
    <citation type="submission" date="2015-06" db="UniProtKB">
        <authorList>
            <consortium name="EnsemblMetazoa"/>
        </authorList>
    </citation>
    <scope>IDENTIFICATION</scope>
</reference>
<evidence type="ECO:0000313" key="8">
    <source>
        <dbReference type="Proteomes" id="UP000015101"/>
    </source>
</evidence>
<keyword evidence="2" id="KW-0597">Phosphoprotein</keyword>
<feature type="domain" description="Calponin-homology (CH)" evidence="5">
    <location>
        <begin position="1"/>
        <end position="102"/>
    </location>
</feature>
<dbReference type="EMBL" id="AMQM01002835">
    <property type="status" value="NOT_ANNOTATED_CDS"/>
    <property type="molecule type" value="Genomic_DNA"/>
</dbReference>
<dbReference type="OrthoDB" id="18853at2759"/>
<name>T1EIF7_HELRO</name>
<dbReference type="Pfam" id="PF00307">
    <property type="entry name" value="CH"/>
    <property type="match status" value="1"/>
</dbReference>
<keyword evidence="4" id="KW-0175">Coiled coil</keyword>
<sequence length="105" mass="12071">KNLLTWCKLQCDGYDRVAVSNFTSSWKSGLAFCAIIHRYRPDLINYASLNENDTYENCKLAFDTALSLGIPALLDPEDMVIMTVPDKLCIITYVSQYYNYFHNMP</sequence>
<dbReference type="FunFam" id="1.10.418.10:FF:000023">
    <property type="entry name" value="EH domain-binding protein 1 isoform X1"/>
    <property type="match status" value="1"/>
</dbReference>
<dbReference type="KEGG" id="hro:HELRODRAFT_136779"/>
<comment type="subcellular location">
    <subcellularLocation>
        <location evidence="1">Endosome</location>
    </subcellularLocation>
</comment>
<reference evidence="6 8" key="2">
    <citation type="journal article" date="2013" name="Nature">
        <title>Insights into bilaterian evolution from three spiralian genomes.</title>
        <authorList>
            <person name="Simakov O."/>
            <person name="Marletaz F."/>
            <person name="Cho S.J."/>
            <person name="Edsinger-Gonzales E."/>
            <person name="Havlak P."/>
            <person name="Hellsten U."/>
            <person name="Kuo D.H."/>
            <person name="Larsson T."/>
            <person name="Lv J."/>
            <person name="Arendt D."/>
            <person name="Savage R."/>
            <person name="Osoegawa K."/>
            <person name="de Jong P."/>
            <person name="Grimwood J."/>
            <person name="Chapman J.A."/>
            <person name="Shapiro H."/>
            <person name="Aerts A."/>
            <person name="Otillar R.P."/>
            <person name="Terry A.Y."/>
            <person name="Boore J.L."/>
            <person name="Grigoriev I.V."/>
            <person name="Lindberg D.R."/>
            <person name="Seaver E.C."/>
            <person name="Weisblat D.A."/>
            <person name="Putnam N.H."/>
            <person name="Rokhsar D.S."/>
        </authorList>
    </citation>
    <scope>NUCLEOTIDE SEQUENCE</scope>
</reference>
<dbReference type="SMART" id="SM00033">
    <property type="entry name" value="CH"/>
    <property type="match status" value="1"/>
</dbReference>
<dbReference type="GO" id="GO:0005768">
    <property type="term" value="C:endosome"/>
    <property type="evidence" value="ECO:0007669"/>
    <property type="project" value="UniProtKB-SubCell"/>
</dbReference>
<evidence type="ECO:0000256" key="3">
    <source>
        <dbReference type="ARBA" id="ARBA00022753"/>
    </source>
</evidence>
<evidence type="ECO:0000256" key="2">
    <source>
        <dbReference type="ARBA" id="ARBA00022553"/>
    </source>
</evidence>
<evidence type="ECO:0000259" key="5">
    <source>
        <dbReference type="PROSITE" id="PS50021"/>
    </source>
</evidence>
<evidence type="ECO:0000256" key="4">
    <source>
        <dbReference type="ARBA" id="ARBA00023054"/>
    </source>
</evidence>
<dbReference type="InterPro" id="IPR050540">
    <property type="entry name" value="F-actin_Monoox_Mical"/>
</dbReference>
<keyword evidence="3" id="KW-0967">Endosome</keyword>
<dbReference type="EnsemblMetazoa" id="HelroT136779">
    <property type="protein sequence ID" value="HelroP136779"/>
    <property type="gene ID" value="HelroG136779"/>
</dbReference>
<evidence type="ECO:0000313" key="6">
    <source>
        <dbReference type="EMBL" id="ESO09906.1"/>
    </source>
</evidence>
<dbReference type="OMA" id="QYYNHFH"/>
<dbReference type="PROSITE" id="PS50021">
    <property type="entry name" value="CH"/>
    <property type="match status" value="1"/>
</dbReference>
<dbReference type="eggNOG" id="ENOG502QVVF">
    <property type="taxonomic scope" value="Eukaryota"/>
</dbReference>
<dbReference type="HOGENOM" id="CLU_040651_2_0_1"/>